<dbReference type="InterPro" id="IPR043968">
    <property type="entry name" value="SGNH"/>
</dbReference>
<feature type="transmembrane region" description="Helical" evidence="1">
    <location>
        <begin position="230"/>
        <end position="251"/>
    </location>
</feature>
<feature type="transmembrane region" description="Helical" evidence="1">
    <location>
        <begin position="321"/>
        <end position="340"/>
    </location>
</feature>
<evidence type="ECO:0000259" key="2">
    <source>
        <dbReference type="Pfam" id="PF01757"/>
    </source>
</evidence>
<keyword evidence="4" id="KW-0808">Transferase</keyword>
<dbReference type="EMBL" id="VTOX01000005">
    <property type="protein sequence ID" value="NKE67226.1"/>
    <property type="molecule type" value="Genomic_DNA"/>
</dbReference>
<evidence type="ECO:0000256" key="1">
    <source>
        <dbReference type="SAM" id="Phobius"/>
    </source>
</evidence>
<keyword evidence="5" id="KW-1185">Reference proteome</keyword>
<dbReference type="PANTHER" id="PTHR23028:SF53">
    <property type="entry name" value="ACYL_TRANSF_3 DOMAIN-CONTAINING PROTEIN"/>
    <property type="match status" value="1"/>
</dbReference>
<feature type="transmembrane region" description="Helical" evidence="1">
    <location>
        <begin position="196"/>
        <end position="218"/>
    </location>
</feature>
<dbReference type="AlphaFoldDB" id="A0A7X6I781"/>
<feature type="transmembrane region" description="Helical" evidence="1">
    <location>
        <begin position="352"/>
        <end position="372"/>
    </location>
</feature>
<feature type="transmembrane region" description="Helical" evidence="1">
    <location>
        <begin position="172"/>
        <end position="190"/>
    </location>
</feature>
<evidence type="ECO:0000313" key="5">
    <source>
        <dbReference type="Proteomes" id="UP000521868"/>
    </source>
</evidence>
<feature type="transmembrane region" description="Helical" evidence="1">
    <location>
        <begin position="288"/>
        <end position="309"/>
    </location>
</feature>
<evidence type="ECO:0000313" key="4">
    <source>
        <dbReference type="EMBL" id="NKE67226.1"/>
    </source>
</evidence>
<evidence type="ECO:0000259" key="3">
    <source>
        <dbReference type="Pfam" id="PF19040"/>
    </source>
</evidence>
<dbReference type="PANTHER" id="PTHR23028">
    <property type="entry name" value="ACETYLTRANSFERASE"/>
    <property type="match status" value="1"/>
</dbReference>
<feature type="transmembrane region" description="Helical" evidence="1">
    <location>
        <begin position="83"/>
        <end position="102"/>
    </location>
</feature>
<dbReference type="RefSeq" id="WP_168108352.1">
    <property type="nucleotide sequence ID" value="NZ_VTOX01000005.1"/>
</dbReference>
<keyword evidence="1" id="KW-1133">Transmembrane helix</keyword>
<dbReference type="Pfam" id="PF01757">
    <property type="entry name" value="Acyl_transf_3"/>
    <property type="match status" value="1"/>
</dbReference>
<gene>
    <name evidence="4" type="ORF">RAMLITH_15485</name>
</gene>
<feature type="transmembrane region" description="Helical" evidence="1">
    <location>
        <begin position="143"/>
        <end position="165"/>
    </location>
</feature>
<comment type="caution">
    <text evidence="4">The sequence shown here is derived from an EMBL/GenBank/DDBJ whole genome shotgun (WGS) entry which is preliminary data.</text>
</comment>
<dbReference type="InterPro" id="IPR002656">
    <property type="entry name" value="Acyl_transf_3_dom"/>
</dbReference>
<keyword evidence="4" id="KW-0012">Acyltransferase</keyword>
<feature type="transmembrane region" description="Helical" evidence="1">
    <location>
        <begin position="38"/>
        <end position="62"/>
    </location>
</feature>
<dbReference type="Pfam" id="PF19040">
    <property type="entry name" value="SGNH"/>
    <property type="match status" value="1"/>
</dbReference>
<dbReference type="Proteomes" id="UP000521868">
    <property type="component" value="Unassembled WGS sequence"/>
</dbReference>
<proteinExistence type="predicted"/>
<sequence length="681" mass="73615">MEKTGSGARAPSTWRPDIDGLRAVAILSVVGYHFFPHVFLGGFVGVDIFFVISGFLITRILVEEVSAGTFSVLSFYARRVRRLFPALALVLAAVLAAGWSWLRPDEYAQLGAHTASGAAFAANLLLWRESGYFDIALEAKPLAHLWSLGIEEQFYIAWPLLLWFLREHRHRLRIVAVVFLVSLLSGVAMLRHDAVAAFYLPVFRVWELLAGALLALAAHRAGGDWPPARPALLSVAGFGLLVLGIGLIHSASEFPGWWALLPVSGAGLVIAAGPQARWNQVVLGNRAMVWFGNISYPLYLWHWPLLALARILFNADPRPEGLLLLFVLAVLLSWGTWKLVETPLRTGAHARQKVAVLAGLMAVLGGAGVLLAQRGGQGGDGPRVALTAGRFQEQTPELLDDCRLARPDLRHLVRGCARDPRGTERFALVGDSKADALLNGLVRTSSEAGRWLFIGGALPHTQVIPLLTDAGGYARHQPGVRLALDTVAVNPNVETVVVAAATRALFNLKSEDSIEDLPASLHYAVARDGLSRFTAELLRAGKKVVLVVDNPTLPDPGKCLTKARLVPPEPLASWFAVVAPKPGCRLALARHRELSGQYLRLLGEVRQMAPGRIAIFDTVPHLCDEHSGFCTSADGKGVLYSYTDHVSDYAAAKLGTVLNRTLAAGPREAGALRRARAPAPE</sequence>
<feature type="domain" description="Acyltransferase 3" evidence="2">
    <location>
        <begin position="17"/>
        <end position="336"/>
    </location>
</feature>
<dbReference type="GO" id="GO:0009103">
    <property type="term" value="P:lipopolysaccharide biosynthetic process"/>
    <property type="evidence" value="ECO:0007669"/>
    <property type="project" value="TreeGrafter"/>
</dbReference>
<feature type="transmembrane region" description="Helical" evidence="1">
    <location>
        <begin position="257"/>
        <end position="276"/>
    </location>
</feature>
<reference evidence="4 5" key="1">
    <citation type="journal article" date="2020" name="Nature">
        <title>Bacterial chemolithoautotrophy via manganese oxidation.</title>
        <authorList>
            <person name="Yu H."/>
            <person name="Leadbetter J.R."/>
        </authorList>
    </citation>
    <scope>NUCLEOTIDE SEQUENCE [LARGE SCALE GENOMIC DNA]</scope>
    <source>
        <strain evidence="4 5">RBP-1</strain>
    </source>
</reference>
<name>A0A7X6I781_9BURK</name>
<keyword evidence="1" id="KW-0812">Transmembrane</keyword>
<protein>
    <submittedName>
        <fullName evidence="4">Acyltransferase</fullName>
    </submittedName>
</protein>
<organism evidence="4 5">
    <name type="scientific">Ramlibacter lithotrophicus</name>
    <dbReference type="NCBI Taxonomy" id="2606681"/>
    <lineage>
        <taxon>Bacteria</taxon>
        <taxon>Pseudomonadati</taxon>
        <taxon>Pseudomonadota</taxon>
        <taxon>Betaproteobacteria</taxon>
        <taxon>Burkholderiales</taxon>
        <taxon>Comamonadaceae</taxon>
        <taxon>Ramlibacter</taxon>
    </lineage>
</organism>
<keyword evidence="1" id="KW-0472">Membrane</keyword>
<dbReference type="GO" id="GO:0016747">
    <property type="term" value="F:acyltransferase activity, transferring groups other than amino-acyl groups"/>
    <property type="evidence" value="ECO:0007669"/>
    <property type="project" value="InterPro"/>
</dbReference>
<feature type="domain" description="SGNH" evidence="3">
    <location>
        <begin position="412"/>
        <end position="658"/>
    </location>
</feature>
<accession>A0A7X6I781</accession>
<dbReference type="InterPro" id="IPR050879">
    <property type="entry name" value="Acyltransferase_3"/>
</dbReference>
<dbReference type="GO" id="GO:0016020">
    <property type="term" value="C:membrane"/>
    <property type="evidence" value="ECO:0007669"/>
    <property type="project" value="TreeGrafter"/>
</dbReference>